<organism evidence="3 4">
    <name type="scientific">Cyphomyrmex costatus</name>
    <dbReference type="NCBI Taxonomy" id="456900"/>
    <lineage>
        <taxon>Eukaryota</taxon>
        <taxon>Metazoa</taxon>
        <taxon>Ecdysozoa</taxon>
        <taxon>Arthropoda</taxon>
        <taxon>Hexapoda</taxon>
        <taxon>Insecta</taxon>
        <taxon>Pterygota</taxon>
        <taxon>Neoptera</taxon>
        <taxon>Endopterygota</taxon>
        <taxon>Hymenoptera</taxon>
        <taxon>Apocrita</taxon>
        <taxon>Aculeata</taxon>
        <taxon>Formicoidea</taxon>
        <taxon>Formicidae</taxon>
        <taxon>Myrmicinae</taxon>
        <taxon>Cyphomyrmex</taxon>
    </lineage>
</organism>
<dbReference type="GO" id="GO:0005230">
    <property type="term" value="F:extracellular ligand-gated monoatomic ion channel activity"/>
    <property type="evidence" value="ECO:0007669"/>
    <property type="project" value="InterPro"/>
</dbReference>
<evidence type="ECO:0000259" key="2">
    <source>
        <dbReference type="Pfam" id="PF02931"/>
    </source>
</evidence>
<feature type="domain" description="Neurotransmitter-gated ion-channel ligand-binding" evidence="2">
    <location>
        <begin position="215"/>
        <end position="250"/>
    </location>
</feature>
<name>A0A195D144_9HYME</name>
<dbReference type="Proteomes" id="UP000078542">
    <property type="component" value="Unassembled WGS sequence"/>
</dbReference>
<protein>
    <submittedName>
        <fullName evidence="3">Acetylcholine receptor subunit alpha-type acr-16</fullName>
    </submittedName>
</protein>
<dbReference type="SUPFAM" id="SSF63712">
    <property type="entry name" value="Nicotinic receptor ligand binding domain-like"/>
    <property type="match status" value="1"/>
</dbReference>
<sequence length="251" mass="28730">RIDISTYCRTFRGYIEVHLRECGPLMGHGNAASMQHGKRGLNTGNSKADALRDEADNARREQTRPEISYAAVDEKNQLLITNLWLKLEGNKTNRDVFSIDSCHLHEQHEIRDIPSGDTPQSFFKESLFKLIGRVVLLDLFRDDLIYPRYTSPGFTRSFQKYSRGMVTSCESSSSVKRRRIFIGTRTINRVAATGYCQSAGSEGASLLGLRQCFLEWNDVNMRWNVSEYGGVRDLRIPPGRLWKPDVLMYNR</sequence>
<gene>
    <name evidence="3" type="ORF">ALC62_02441</name>
</gene>
<proteinExistence type="predicted"/>
<dbReference type="Gene3D" id="2.70.170.10">
    <property type="entry name" value="Neurotransmitter-gated ion-channel ligand-binding domain"/>
    <property type="match status" value="1"/>
</dbReference>
<dbReference type="InterPro" id="IPR006202">
    <property type="entry name" value="Neur_chan_lig-bd"/>
</dbReference>
<dbReference type="GO" id="GO:0016020">
    <property type="term" value="C:membrane"/>
    <property type="evidence" value="ECO:0007669"/>
    <property type="project" value="InterPro"/>
</dbReference>
<evidence type="ECO:0000256" key="1">
    <source>
        <dbReference type="SAM" id="MobiDB-lite"/>
    </source>
</evidence>
<evidence type="ECO:0000313" key="4">
    <source>
        <dbReference type="Proteomes" id="UP000078542"/>
    </source>
</evidence>
<dbReference type="STRING" id="456900.A0A195D144"/>
<feature type="compositionally biased region" description="Basic and acidic residues" evidence="1">
    <location>
        <begin position="49"/>
        <end position="63"/>
    </location>
</feature>
<keyword evidence="3" id="KW-0675">Receptor</keyword>
<feature type="region of interest" description="Disordered" evidence="1">
    <location>
        <begin position="34"/>
        <end position="63"/>
    </location>
</feature>
<dbReference type="Pfam" id="PF02931">
    <property type="entry name" value="Neur_chan_LBD"/>
    <property type="match status" value="1"/>
</dbReference>
<dbReference type="InterPro" id="IPR036734">
    <property type="entry name" value="Neur_chan_lig-bd_sf"/>
</dbReference>
<evidence type="ECO:0000313" key="3">
    <source>
        <dbReference type="EMBL" id="KYN06587.1"/>
    </source>
</evidence>
<feature type="non-terminal residue" evidence="3">
    <location>
        <position position="1"/>
    </location>
</feature>
<keyword evidence="4" id="KW-1185">Reference proteome</keyword>
<dbReference type="EMBL" id="KQ976986">
    <property type="protein sequence ID" value="KYN06587.1"/>
    <property type="molecule type" value="Genomic_DNA"/>
</dbReference>
<dbReference type="AlphaFoldDB" id="A0A195D144"/>
<reference evidence="3 4" key="1">
    <citation type="submission" date="2016-03" db="EMBL/GenBank/DDBJ databases">
        <title>Cyphomyrmex costatus WGS genome.</title>
        <authorList>
            <person name="Nygaard S."/>
            <person name="Hu H."/>
            <person name="Boomsma J."/>
            <person name="Zhang G."/>
        </authorList>
    </citation>
    <scope>NUCLEOTIDE SEQUENCE [LARGE SCALE GENOMIC DNA]</scope>
    <source>
        <strain evidence="3">MS0001</strain>
        <tissue evidence="3">Whole body</tissue>
    </source>
</reference>
<accession>A0A195D144</accession>